<dbReference type="STRING" id="504832.OCA5_c20800"/>
<dbReference type="Proteomes" id="UP000007730">
    <property type="component" value="Chromosome"/>
</dbReference>
<organism evidence="2 3">
    <name type="scientific">Afipia carboxidovorans (strain ATCC 49405 / DSM 1227 / KCTC 32145 / OM5)</name>
    <name type="common">Oligotropha carboxidovorans</name>
    <dbReference type="NCBI Taxonomy" id="504832"/>
    <lineage>
        <taxon>Bacteria</taxon>
        <taxon>Pseudomonadati</taxon>
        <taxon>Pseudomonadota</taxon>
        <taxon>Alphaproteobacteria</taxon>
        <taxon>Hyphomicrobiales</taxon>
        <taxon>Nitrobacteraceae</taxon>
        <taxon>Afipia</taxon>
    </lineage>
</organism>
<dbReference type="HOGENOM" id="CLU_147855_1_0_5"/>
<sequence length="140" mass="15088">MLSQDVRFSRRVGNAMRKRLGRLAPIVMIAVLVQLLAPIAMMRVASAAMQDPFGGAIICAGTHGDMAGDTAADVAPNAVHQTCCPLCVLAHVATPLDHPEAPYVVIQRDYQRVVWLESLTPDSDNGLHDRPHARGPPLFS</sequence>
<evidence type="ECO:0008006" key="4">
    <source>
        <dbReference type="Google" id="ProtNLM"/>
    </source>
</evidence>
<keyword evidence="3" id="KW-1185">Reference proteome</keyword>
<keyword evidence="1" id="KW-1133">Transmembrane helix</keyword>
<feature type="transmembrane region" description="Helical" evidence="1">
    <location>
        <begin position="20"/>
        <end position="41"/>
    </location>
</feature>
<dbReference type="KEGG" id="ocg:OCA5_c20800"/>
<keyword evidence="1" id="KW-0812">Transmembrane</keyword>
<protein>
    <recommendedName>
        <fullName evidence="4">DUF2946 domain-containing protein</fullName>
    </recommendedName>
</protein>
<dbReference type="PATRIC" id="fig|504832.7.peg.2202"/>
<evidence type="ECO:0000313" key="3">
    <source>
        <dbReference type="Proteomes" id="UP000007730"/>
    </source>
</evidence>
<dbReference type="EMBL" id="CP002826">
    <property type="protein sequence ID" value="AEI06787.1"/>
    <property type="molecule type" value="Genomic_DNA"/>
</dbReference>
<keyword evidence="1" id="KW-0472">Membrane</keyword>
<dbReference type="InterPro" id="IPR021333">
    <property type="entry name" value="DUF2946"/>
</dbReference>
<proteinExistence type="predicted"/>
<dbReference type="Pfam" id="PF11162">
    <property type="entry name" value="DUF2946"/>
    <property type="match status" value="1"/>
</dbReference>
<name>F8BWL9_AFIC5</name>
<reference evidence="2 3" key="1">
    <citation type="journal article" date="2011" name="J. Bacteriol.">
        <title>Complete genome sequences of the chemolithoautotrophic Oligotropha carboxidovorans strains OM4 and OM5.</title>
        <authorList>
            <person name="Volland S."/>
            <person name="Rachinger M."/>
            <person name="Strittmatter A."/>
            <person name="Daniel R."/>
            <person name="Gottschalk G."/>
            <person name="Meyer O."/>
        </authorList>
    </citation>
    <scope>NUCLEOTIDE SEQUENCE [LARGE SCALE GENOMIC DNA]</scope>
    <source>
        <strain evidence="3">ATCC 49405 / DSM 1227 / KCTC 32145 / OM5</strain>
    </source>
</reference>
<dbReference type="AlphaFoldDB" id="F8BWL9"/>
<evidence type="ECO:0000313" key="2">
    <source>
        <dbReference type="EMBL" id="AEI06787.1"/>
    </source>
</evidence>
<evidence type="ECO:0000256" key="1">
    <source>
        <dbReference type="SAM" id="Phobius"/>
    </source>
</evidence>
<gene>
    <name evidence="2" type="ordered locus">OCA5_c20800</name>
</gene>
<accession>F8BWL9</accession>
<dbReference type="eggNOG" id="ENOG50301Y0">
    <property type="taxonomic scope" value="Bacteria"/>
</dbReference>